<gene>
    <name evidence="2" type="ORF">SAMN04489859_10731</name>
</gene>
<dbReference type="PANTHER" id="PTHR41251:SF1">
    <property type="entry name" value="NON-HOMOLOGOUS END JOINING PROTEIN KU"/>
    <property type="match status" value="1"/>
</dbReference>
<accession>A0A1H8NXA7</accession>
<dbReference type="Proteomes" id="UP000199054">
    <property type="component" value="Unassembled WGS sequence"/>
</dbReference>
<reference evidence="2 3" key="1">
    <citation type="submission" date="2016-10" db="EMBL/GenBank/DDBJ databases">
        <authorList>
            <person name="de Groot N.N."/>
        </authorList>
    </citation>
    <scope>NUCLEOTIDE SEQUENCE [LARGE SCALE GENOMIC DNA]</scope>
    <source>
        <strain evidence="2 3">DSM 8512</strain>
    </source>
</reference>
<sequence length="79" mass="8760">KMGEFDPNDFDDRYDAALADLVRAKLEGRKITPVKAQKRGKVVDLMEALRESAGVTDKKPRKSRSESKAKPATSRKKAG</sequence>
<dbReference type="STRING" id="34002.SAMN04489859_10731"/>
<organism evidence="2 3">
    <name type="scientific">Paracoccus alcaliphilus</name>
    <dbReference type="NCBI Taxonomy" id="34002"/>
    <lineage>
        <taxon>Bacteria</taxon>
        <taxon>Pseudomonadati</taxon>
        <taxon>Pseudomonadota</taxon>
        <taxon>Alphaproteobacteria</taxon>
        <taxon>Rhodobacterales</taxon>
        <taxon>Paracoccaceae</taxon>
        <taxon>Paracoccus</taxon>
    </lineage>
</organism>
<proteinExistence type="predicted"/>
<evidence type="ECO:0000313" key="3">
    <source>
        <dbReference type="Proteomes" id="UP000199054"/>
    </source>
</evidence>
<dbReference type="InterPro" id="IPR016194">
    <property type="entry name" value="SPOC-like_C_dom_sf"/>
</dbReference>
<dbReference type="InterPro" id="IPR009187">
    <property type="entry name" value="Prok_Ku"/>
</dbReference>
<protein>
    <submittedName>
        <fullName evidence="2">DNA end-binding protein Ku</fullName>
    </submittedName>
</protein>
<dbReference type="EMBL" id="FODE01000073">
    <property type="protein sequence ID" value="SEO34237.1"/>
    <property type="molecule type" value="Genomic_DNA"/>
</dbReference>
<feature type="non-terminal residue" evidence="2">
    <location>
        <position position="1"/>
    </location>
</feature>
<evidence type="ECO:0000256" key="1">
    <source>
        <dbReference type="SAM" id="MobiDB-lite"/>
    </source>
</evidence>
<evidence type="ECO:0000313" key="2">
    <source>
        <dbReference type="EMBL" id="SEO34237.1"/>
    </source>
</evidence>
<dbReference type="SUPFAM" id="SSF100939">
    <property type="entry name" value="SPOC domain-like"/>
    <property type="match status" value="1"/>
</dbReference>
<dbReference type="PANTHER" id="PTHR41251">
    <property type="entry name" value="NON-HOMOLOGOUS END JOINING PROTEIN KU"/>
    <property type="match status" value="1"/>
</dbReference>
<dbReference type="AlphaFoldDB" id="A0A1H8NXA7"/>
<name>A0A1H8NXA7_9RHOB</name>
<feature type="region of interest" description="Disordered" evidence="1">
    <location>
        <begin position="50"/>
        <end position="79"/>
    </location>
</feature>
<dbReference type="GO" id="GO:0003690">
    <property type="term" value="F:double-stranded DNA binding"/>
    <property type="evidence" value="ECO:0007669"/>
    <property type="project" value="TreeGrafter"/>
</dbReference>
<keyword evidence="3" id="KW-1185">Reference proteome</keyword>